<proteinExistence type="predicted"/>
<accession>A0AAD1AEC4</accession>
<dbReference type="Proteomes" id="UP000283946">
    <property type="component" value="Chromosome"/>
</dbReference>
<dbReference type="EMBL" id="CP028130">
    <property type="protein sequence ID" value="AZZ57006.1"/>
    <property type="molecule type" value="Genomic_DNA"/>
</dbReference>
<dbReference type="AlphaFoldDB" id="A0AAD1AEC4"/>
<dbReference type="KEGG" id="ria:C7V51_14835"/>
<evidence type="ECO:0000313" key="1">
    <source>
        <dbReference type="EMBL" id="AZZ57006.1"/>
    </source>
</evidence>
<gene>
    <name evidence="1" type="ORF">C7V51_14835</name>
</gene>
<dbReference type="RefSeq" id="WP_104266218.1">
    <property type="nucleotide sequence ID" value="NZ_CP028130.1"/>
</dbReference>
<evidence type="ECO:0000313" key="2">
    <source>
        <dbReference type="Proteomes" id="UP000283946"/>
    </source>
</evidence>
<reference evidence="1 2" key="1">
    <citation type="submission" date="2018-03" db="EMBL/GenBank/DDBJ databases">
        <title>Bacteriophage NCPPB3778 and a type I-E CRISPR drive the evolution of the US Biological Select Agent, Rathayibacter toxicus.</title>
        <authorList>
            <person name="Davis E.W.II."/>
            <person name="Tabima J.F."/>
            <person name="Weisberg A.J."/>
            <person name="Dantas Lopes L."/>
            <person name="Wiseman M.S."/>
            <person name="Wiseman M.S."/>
            <person name="Pupko T."/>
            <person name="Belcher M.S."/>
            <person name="Sechler A.J."/>
            <person name="Tancos M.A."/>
            <person name="Schroeder B.K."/>
            <person name="Murray T.D."/>
            <person name="Luster D.G."/>
            <person name="Schneider W.L."/>
            <person name="Rogers E."/>
            <person name="Andreote F.D."/>
            <person name="Grunwald N.J."/>
            <person name="Putnam M.L."/>
            <person name="Chang J.H."/>
        </authorList>
    </citation>
    <scope>NUCLEOTIDE SEQUENCE [LARGE SCALE GENOMIC DNA]</scope>
    <source>
        <strain evidence="1 2">NCCPB 2253</strain>
    </source>
</reference>
<sequence length="361" mass="37755">MSAPLVGPERFAALVATVADPVRRYLWRRTDESQADGVLAATLEVLHQRADDLTDVDPVAWALGVARLHLQSAQRLQRRQVFLAQRIDVAEPPLQHADEHSDVEAAVRLALARVRESDAELLRLWSWEGLTVPGIGVVQAEPADAVALRLDRARREFTELSLSASGGGDDPRTLLRRVDPAGSLPPLAPVELAAHIAAAAGGPGTERPPATSRRRSPWLIAGVGVLSAGAAASLLLPFALGVGGGSTSSFRLYATGGPGAVCSPVTEAALAPAQVAFRAEVSGIDAAVVTLHVLDRYAGEVGDSVTVTQAAESAIDGAPITFENGVDYLLAADGDTILTCGLSGPSSPELTRLYREAFAAR</sequence>
<protein>
    <submittedName>
        <fullName evidence="1">Sigma-70 family RNA polymerase sigma factor</fullName>
    </submittedName>
</protein>
<organism evidence="1 2">
    <name type="scientific">Rathayibacter iranicus</name>
    <dbReference type="NCBI Taxonomy" id="59737"/>
    <lineage>
        <taxon>Bacteria</taxon>
        <taxon>Bacillati</taxon>
        <taxon>Actinomycetota</taxon>
        <taxon>Actinomycetes</taxon>
        <taxon>Micrococcales</taxon>
        <taxon>Microbacteriaceae</taxon>
        <taxon>Rathayibacter</taxon>
    </lineage>
</organism>
<name>A0AAD1AEC4_9MICO</name>